<keyword evidence="2" id="KW-1185">Reference proteome</keyword>
<gene>
    <name evidence="1" type="ORF">KIF53_04295</name>
</gene>
<dbReference type="EMBL" id="JAHDTB010000002">
    <property type="protein sequence ID" value="MBW8286842.1"/>
    <property type="molecule type" value="Genomic_DNA"/>
</dbReference>
<name>A0ABS7F9S5_9NEIS</name>
<dbReference type="RefSeq" id="WP_155294744.1">
    <property type="nucleotide sequence ID" value="NZ_CP142381.1"/>
</dbReference>
<proteinExistence type="predicted"/>
<evidence type="ECO:0000313" key="1">
    <source>
        <dbReference type="EMBL" id="MBW8286842.1"/>
    </source>
</evidence>
<organism evidence="1 2">
    <name type="scientific">Chromobacterium subtsugae</name>
    <dbReference type="NCBI Taxonomy" id="251747"/>
    <lineage>
        <taxon>Bacteria</taxon>
        <taxon>Pseudomonadati</taxon>
        <taxon>Pseudomonadota</taxon>
        <taxon>Betaproteobacteria</taxon>
        <taxon>Neisseriales</taxon>
        <taxon>Chromobacteriaceae</taxon>
        <taxon>Chromobacterium</taxon>
    </lineage>
</organism>
<sequence>MNVAEPEKYLRELGLFKQMLARISWKTRGSPIYISASMGFDELTTVFEQYYAA</sequence>
<reference evidence="1 2" key="1">
    <citation type="submission" date="2021-05" db="EMBL/GenBank/DDBJ databases">
        <title>Draft Whole Genome Sequencing Of Biosensor Chromobacterium violaceum Strain CV026 Reveals A Regulatory RNA In Chromobacterium violaceum Phenotype Regulatory Network.</title>
        <authorList>
            <person name="Hong K.W."/>
            <person name="Chan K.G."/>
            <person name="Chang C.-Y."/>
        </authorList>
    </citation>
    <scope>NUCLEOTIDE SEQUENCE [LARGE SCALE GENOMIC DNA]</scope>
    <source>
        <strain evidence="1 2">ATCC 31532</strain>
    </source>
</reference>
<dbReference type="GeneID" id="89686983"/>
<protein>
    <submittedName>
        <fullName evidence="1">Uncharacterized protein</fullName>
    </submittedName>
</protein>
<dbReference type="Proteomes" id="UP000711178">
    <property type="component" value="Unassembled WGS sequence"/>
</dbReference>
<evidence type="ECO:0000313" key="2">
    <source>
        <dbReference type="Proteomes" id="UP000711178"/>
    </source>
</evidence>
<comment type="caution">
    <text evidence="1">The sequence shown here is derived from an EMBL/GenBank/DDBJ whole genome shotgun (WGS) entry which is preliminary data.</text>
</comment>
<accession>A0ABS7F9S5</accession>